<protein>
    <submittedName>
        <fullName evidence="1">Uncharacterized protein</fullName>
    </submittedName>
</protein>
<organism evidence="1 2">
    <name type="scientific">Miscanthus lutarioriparius</name>
    <dbReference type="NCBI Taxonomy" id="422564"/>
    <lineage>
        <taxon>Eukaryota</taxon>
        <taxon>Viridiplantae</taxon>
        <taxon>Streptophyta</taxon>
        <taxon>Embryophyta</taxon>
        <taxon>Tracheophyta</taxon>
        <taxon>Spermatophyta</taxon>
        <taxon>Magnoliopsida</taxon>
        <taxon>Liliopsida</taxon>
        <taxon>Poales</taxon>
        <taxon>Poaceae</taxon>
        <taxon>PACMAD clade</taxon>
        <taxon>Panicoideae</taxon>
        <taxon>Andropogonodae</taxon>
        <taxon>Andropogoneae</taxon>
        <taxon>Saccharinae</taxon>
        <taxon>Miscanthus</taxon>
    </lineage>
</organism>
<evidence type="ECO:0000313" key="1">
    <source>
        <dbReference type="EMBL" id="CAD6221329.1"/>
    </source>
</evidence>
<accession>A0A811N5S6</accession>
<gene>
    <name evidence="1" type="ORF">NCGR_LOCUS14635</name>
</gene>
<name>A0A811N5S6_9POAL</name>
<dbReference type="AlphaFoldDB" id="A0A811N5S6"/>
<keyword evidence="2" id="KW-1185">Reference proteome</keyword>
<dbReference type="Proteomes" id="UP000604825">
    <property type="component" value="Unassembled WGS sequence"/>
</dbReference>
<evidence type="ECO:0000313" key="2">
    <source>
        <dbReference type="Proteomes" id="UP000604825"/>
    </source>
</evidence>
<sequence>MGDLCSKEGVVEVPPAAPHPVAHLQKASSQSLKQLITLTAKDEDIVVVHAVISQTESNAKANGSIVAPALAKEVMEKTAPPVVVITSLSKSYGPIGAPTHHRCATVDIGGNKNSVAADCGGGA</sequence>
<dbReference type="EMBL" id="CAJGYO010000003">
    <property type="protein sequence ID" value="CAD6221329.1"/>
    <property type="molecule type" value="Genomic_DNA"/>
</dbReference>
<comment type="caution">
    <text evidence="1">The sequence shown here is derived from an EMBL/GenBank/DDBJ whole genome shotgun (WGS) entry which is preliminary data.</text>
</comment>
<proteinExistence type="predicted"/>
<reference evidence="1" key="1">
    <citation type="submission" date="2020-10" db="EMBL/GenBank/DDBJ databases">
        <authorList>
            <person name="Han B."/>
            <person name="Lu T."/>
            <person name="Zhao Q."/>
            <person name="Huang X."/>
            <person name="Zhao Y."/>
        </authorList>
    </citation>
    <scope>NUCLEOTIDE SEQUENCE</scope>
</reference>